<keyword evidence="2" id="KW-1185">Reference proteome</keyword>
<protein>
    <submittedName>
        <fullName evidence="1">Uncharacterized protein</fullName>
    </submittedName>
</protein>
<name>A0ACD5H0N9_9CYAN</name>
<dbReference type="EMBL" id="CP182909">
    <property type="protein sequence ID" value="XPM66191.1"/>
    <property type="molecule type" value="Genomic_DNA"/>
</dbReference>
<organism evidence="1 2">
    <name type="scientific">Desertifilum tharense IPPAS B-1220</name>
    <dbReference type="NCBI Taxonomy" id="1781255"/>
    <lineage>
        <taxon>Bacteria</taxon>
        <taxon>Bacillati</taxon>
        <taxon>Cyanobacteriota</taxon>
        <taxon>Cyanophyceae</taxon>
        <taxon>Desertifilales</taxon>
        <taxon>Desertifilaceae</taxon>
        <taxon>Desertifilum</taxon>
    </lineage>
</organism>
<evidence type="ECO:0000313" key="2">
    <source>
        <dbReference type="Proteomes" id="UP000095472"/>
    </source>
</evidence>
<reference evidence="1 2" key="1">
    <citation type="journal article" date="2016" name="Genome Announc.">
        <title>Draft Genome Sequence of the Thermotolerant Cyanobacterium Desertifilum sp. IPPAS B-1220.</title>
        <authorList>
            <person name="Mironov K.S."/>
            <person name="Sinetova M.A."/>
            <person name="Bolatkhan K."/>
            <person name="Zayadan B.K."/>
            <person name="Ustinova V.V."/>
            <person name="Kupriyanova E.V."/>
            <person name="Skrypnik A.N."/>
            <person name="Gogoleva N.E."/>
            <person name="Gogolev Y.V."/>
            <person name="Los D.A."/>
        </authorList>
    </citation>
    <scope>NUCLEOTIDE SEQUENCE [LARGE SCALE GENOMIC DNA]</scope>
    <source>
        <strain evidence="1 2">IPPAS B-1220</strain>
    </source>
</reference>
<accession>A0ACD5H0N9</accession>
<evidence type="ECO:0000313" key="1">
    <source>
        <dbReference type="EMBL" id="XPM66191.1"/>
    </source>
</evidence>
<proteinExistence type="predicted"/>
<dbReference type="Proteomes" id="UP000095472">
    <property type="component" value="Chromosome"/>
</dbReference>
<gene>
    <name evidence="1" type="ORF">BH720_012750</name>
</gene>
<sequence length="63" mass="6588">MRIDEGLNADAVVLRILDEFQPGLGGENRRGNGDVTASAIFNIELLTEAVAGKDGIDGFGLAD</sequence>